<keyword evidence="1" id="KW-0597">Phosphoprotein</keyword>
<dbReference type="Pfam" id="PF00072">
    <property type="entry name" value="Response_reg"/>
    <property type="match status" value="1"/>
</dbReference>
<feature type="domain" description="Response regulatory" evidence="2">
    <location>
        <begin position="6"/>
        <end position="134"/>
    </location>
</feature>
<evidence type="ECO:0000259" key="2">
    <source>
        <dbReference type="PROSITE" id="PS50110"/>
    </source>
</evidence>
<dbReference type="PROSITE" id="PS50110">
    <property type="entry name" value="RESPONSE_REGULATORY"/>
    <property type="match status" value="1"/>
</dbReference>
<gene>
    <name evidence="3" type="ORF">SAMN04488009_2835</name>
</gene>
<dbReference type="GO" id="GO:0003677">
    <property type="term" value="F:DNA binding"/>
    <property type="evidence" value="ECO:0007669"/>
    <property type="project" value="UniProtKB-KW"/>
</dbReference>
<reference evidence="3 4" key="1">
    <citation type="submission" date="2017-06" db="EMBL/GenBank/DDBJ databases">
        <authorList>
            <person name="Varghese N."/>
            <person name="Submissions S."/>
        </authorList>
    </citation>
    <scope>NUCLEOTIDE SEQUENCE [LARGE SCALE GENOMIC DNA]</scope>
    <source>
        <strain evidence="3 4">DSM 19840</strain>
    </source>
</reference>
<sequence>MFESTKLLIVDDHPMVIKGYQLTLQQIQDDFNLEFDSALSCDAVLKLMEFNKDDFYQLILLDISLPASKCNAASGGEDLGIYLRKKFPDTKIIVQTGLNDVQCISNIFYSIKPEGFLIKSDINEDVLITAVCTILNNNTYYSNKVSKLLSPTDFEDIFLDVWNRKILYHLSLGYKMKELPNYIPLSLPTIERRKKELKKLLGVPNGGNGQLLEVARNKGFI</sequence>
<dbReference type="Gene3D" id="3.40.50.2300">
    <property type="match status" value="1"/>
</dbReference>
<dbReference type="Proteomes" id="UP000198337">
    <property type="component" value="Unassembled WGS sequence"/>
</dbReference>
<proteinExistence type="predicted"/>
<name>A0ABY1SJP9_9FLAO</name>
<evidence type="ECO:0000313" key="4">
    <source>
        <dbReference type="Proteomes" id="UP000198337"/>
    </source>
</evidence>
<protein>
    <submittedName>
        <fullName evidence="3">DNA-binding response regulator, NarL/FixJ family, contains REC and HTH domains</fullName>
    </submittedName>
</protein>
<keyword evidence="4" id="KW-1185">Reference proteome</keyword>
<dbReference type="InterPro" id="IPR001789">
    <property type="entry name" value="Sig_transdc_resp-reg_receiver"/>
</dbReference>
<dbReference type="SUPFAM" id="SSF52172">
    <property type="entry name" value="CheY-like"/>
    <property type="match status" value="1"/>
</dbReference>
<accession>A0ABY1SJP9</accession>
<dbReference type="RefSeq" id="WP_089261286.1">
    <property type="nucleotide sequence ID" value="NZ_FZNV01000004.1"/>
</dbReference>
<feature type="modified residue" description="4-aspartylphosphate" evidence="1">
    <location>
        <position position="62"/>
    </location>
</feature>
<dbReference type="InterPro" id="IPR011006">
    <property type="entry name" value="CheY-like_superfamily"/>
</dbReference>
<evidence type="ECO:0000313" key="3">
    <source>
        <dbReference type="EMBL" id="SNR62911.1"/>
    </source>
</evidence>
<comment type="caution">
    <text evidence="3">The sequence shown here is derived from an EMBL/GenBank/DDBJ whole genome shotgun (WGS) entry which is preliminary data.</text>
</comment>
<evidence type="ECO:0000256" key="1">
    <source>
        <dbReference type="PROSITE-ProRule" id="PRU00169"/>
    </source>
</evidence>
<dbReference type="EMBL" id="FZNV01000004">
    <property type="protein sequence ID" value="SNR62911.1"/>
    <property type="molecule type" value="Genomic_DNA"/>
</dbReference>
<keyword evidence="3" id="KW-0238">DNA-binding</keyword>
<organism evidence="3 4">
    <name type="scientific">Maribacter sedimenticola</name>
    <dbReference type="NCBI Taxonomy" id="228956"/>
    <lineage>
        <taxon>Bacteria</taxon>
        <taxon>Pseudomonadati</taxon>
        <taxon>Bacteroidota</taxon>
        <taxon>Flavobacteriia</taxon>
        <taxon>Flavobacteriales</taxon>
        <taxon>Flavobacteriaceae</taxon>
        <taxon>Maribacter</taxon>
    </lineage>
</organism>